<organism evidence="1 2">
    <name type="scientific">Dermatophagoides farinae</name>
    <name type="common">American house dust mite</name>
    <dbReference type="NCBI Taxonomy" id="6954"/>
    <lineage>
        <taxon>Eukaryota</taxon>
        <taxon>Metazoa</taxon>
        <taxon>Ecdysozoa</taxon>
        <taxon>Arthropoda</taxon>
        <taxon>Chelicerata</taxon>
        <taxon>Arachnida</taxon>
        <taxon>Acari</taxon>
        <taxon>Acariformes</taxon>
        <taxon>Sarcoptiformes</taxon>
        <taxon>Astigmata</taxon>
        <taxon>Psoroptidia</taxon>
        <taxon>Analgoidea</taxon>
        <taxon>Pyroglyphidae</taxon>
        <taxon>Dermatophagoidinae</taxon>
        <taxon>Dermatophagoides</taxon>
    </lineage>
</organism>
<evidence type="ECO:0000313" key="1">
    <source>
        <dbReference type="EMBL" id="KAH9501417.1"/>
    </source>
</evidence>
<comment type="caution">
    <text evidence="1">The sequence shown here is derived from an EMBL/GenBank/DDBJ whole genome shotgun (WGS) entry which is preliminary data.</text>
</comment>
<reference evidence="1" key="1">
    <citation type="submission" date="2013-05" db="EMBL/GenBank/DDBJ databases">
        <authorList>
            <person name="Yim A.K.Y."/>
            <person name="Chan T.F."/>
            <person name="Ji K.M."/>
            <person name="Liu X.Y."/>
            <person name="Zhou J.W."/>
            <person name="Li R.Q."/>
            <person name="Yang K.Y."/>
            <person name="Li J."/>
            <person name="Li M."/>
            <person name="Law P.T.W."/>
            <person name="Wu Y.L."/>
            <person name="Cai Z.L."/>
            <person name="Qin H."/>
            <person name="Bao Y."/>
            <person name="Leung R.K.K."/>
            <person name="Ng P.K.S."/>
            <person name="Zou J."/>
            <person name="Zhong X.J."/>
            <person name="Ran P.X."/>
            <person name="Zhong N.S."/>
            <person name="Liu Z.G."/>
            <person name="Tsui S.K.W."/>
        </authorList>
    </citation>
    <scope>NUCLEOTIDE SEQUENCE</scope>
    <source>
        <strain evidence="1">Derf</strain>
        <tissue evidence="1">Whole organism</tissue>
    </source>
</reference>
<reference evidence="1" key="2">
    <citation type="journal article" date="2022" name="Res Sq">
        <title>Comparative Genomics Reveals Insights into the Divergent Evolution of Astigmatic Mites and Household Pest Adaptations.</title>
        <authorList>
            <person name="Xiong Q."/>
            <person name="Wan A.T.-Y."/>
            <person name="Liu X.-Y."/>
            <person name="Fung C.S.-H."/>
            <person name="Xiao X."/>
            <person name="Malainual N."/>
            <person name="Hou J."/>
            <person name="Wang L."/>
            <person name="Wang M."/>
            <person name="Yang K."/>
            <person name="Cui Y."/>
            <person name="Leung E."/>
            <person name="Nong W."/>
            <person name="Shin S.-K."/>
            <person name="Au S."/>
            <person name="Jeong K.Y."/>
            <person name="Chew F.T."/>
            <person name="Hui J."/>
            <person name="Leung T.F."/>
            <person name="Tungtrongchitr A."/>
            <person name="Zhong N."/>
            <person name="Liu Z."/>
            <person name="Tsui S."/>
        </authorList>
    </citation>
    <scope>NUCLEOTIDE SEQUENCE</scope>
    <source>
        <strain evidence="1">Derf</strain>
        <tissue evidence="1">Whole organism</tissue>
    </source>
</reference>
<name>A0A922HP94_DERFA</name>
<sequence>MAMITMMMNIVHHVDGCWCLPENLPGHYCGDQLGDNCDANIVYECDDNGRGVVVVRLQKRPVRRQVDDCRQTSCIHSTDRMPASCWQKVTASITVMAN</sequence>
<accession>A0A922HP94</accession>
<dbReference type="AlphaFoldDB" id="A0A922HP94"/>
<keyword evidence="2" id="KW-1185">Reference proteome</keyword>
<proteinExistence type="predicted"/>
<dbReference type="EMBL" id="ASGP02000006">
    <property type="protein sequence ID" value="KAH9501417.1"/>
    <property type="molecule type" value="Genomic_DNA"/>
</dbReference>
<protein>
    <submittedName>
        <fullName evidence="1">Uncharacterized protein</fullName>
    </submittedName>
</protein>
<gene>
    <name evidence="1" type="ORF">DERF_012265</name>
</gene>
<evidence type="ECO:0000313" key="2">
    <source>
        <dbReference type="Proteomes" id="UP000790347"/>
    </source>
</evidence>
<dbReference type="Proteomes" id="UP000790347">
    <property type="component" value="Unassembled WGS sequence"/>
</dbReference>